<comment type="caution">
    <text evidence="11">The sequence shown here is derived from an EMBL/GenBank/DDBJ whole genome shotgun (WGS) entry which is preliminary data.</text>
</comment>
<reference evidence="11 12" key="1">
    <citation type="submission" date="2020-12" db="EMBL/GenBank/DDBJ databases">
        <title>Metabolic potential, ecology and presence of endohyphal bacteria is reflected in genomic diversity of Mucoromycotina.</title>
        <authorList>
            <person name="Muszewska A."/>
            <person name="Okrasinska A."/>
            <person name="Steczkiewicz K."/>
            <person name="Drgas O."/>
            <person name="Orlowska M."/>
            <person name="Perlinska-Lenart U."/>
            <person name="Aleksandrzak-Piekarczyk T."/>
            <person name="Szatraj K."/>
            <person name="Zielenkiewicz U."/>
            <person name="Pilsyk S."/>
            <person name="Malc E."/>
            <person name="Mieczkowski P."/>
            <person name="Kruszewska J.S."/>
            <person name="Biernat P."/>
            <person name="Pawlowska J."/>
        </authorList>
    </citation>
    <scope>NUCLEOTIDE SEQUENCE [LARGE SCALE GENOMIC DNA]</scope>
    <source>
        <strain evidence="11 12">CBS 142.35</strain>
    </source>
</reference>
<evidence type="ECO:0000256" key="3">
    <source>
        <dbReference type="ARBA" id="ARBA00009291"/>
    </source>
</evidence>
<evidence type="ECO:0000256" key="5">
    <source>
        <dbReference type="ARBA" id="ARBA00022889"/>
    </source>
</evidence>
<accession>A0A8H7SBV3</accession>
<evidence type="ECO:0000256" key="8">
    <source>
        <dbReference type="ARBA" id="ARBA00023212"/>
    </source>
</evidence>
<evidence type="ECO:0000256" key="7">
    <source>
        <dbReference type="ARBA" id="ARBA00023054"/>
    </source>
</evidence>
<dbReference type="InterPro" id="IPR052300">
    <property type="entry name" value="Adhesion_Centrosome_assoc"/>
</dbReference>
<dbReference type="EMBL" id="JAEPRB010000029">
    <property type="protein sequence ID" value="KAG2225361.1"/>
    <property type="molecule type" value="Genomic_DNA"/>
</dbReference>
<keyword evidence="6" id="KW-0965">Cell junction</keyword>
<proteinExistence type="inferred from homology"/>
<evidence type="ECO:0000256" key="10">
    <source>
        <dbReference type="SAM" id="MobiDB-lite"/>
    </source>
</evidence>
<keyword evidence="7 9" id="KW-0175">Coiled coil</keyword>
<dbReference type="AlphaFoldDB" id="A0A8H7SBV3"/>
<dbReference type="GO" id="GO:0007155">
    <property type="term" value="P:cell adhesion"/>
    <property type="evidence" value="ECO:0007669"/>
    <property type="project" value="UniProtKB-KW"/>
</dbReference>
<comment type="similarity">
    <text evidence="3">Belongs to the ADIP family.</text>
</comment>
<keyword evidence="4" id="KW-0963">Cytoplasm</keyword>
<keyword evidence="8" id="KW-0206">Cytoskeleton</keyword>
<feature type="region of interest" description="Disordered" evidence="10">
    <location>
        <begin position="460"/>
        <end position="507"/>
    </location>
</feature>
<protein>
    <recommendedName>
        <fullName evidence="13">Afadin and alpha-actinin-binding-domain-containing protein</fullName>
    </recommendedName>
</protein>
<dbReference type="Proteomes" id="UP000646827">
    <property type="component" value="Unassembled WGS sequence"/>
</dbReference>
<organism evidence="11 12">
    <name type="scientific">Circinella minor</name>
    <dbReference type="NCBI Taxonomy" id="1195481"/>
    <lineage>
        <taxon>Eukaryota</taxon>
        <taxon>Fungi</taxon>
        <taxon>Fungi incertae sedis</taxon>
        <taxon>Mucoromycota</taxon>
        <taxon>Mucoromycotina</taxon>
        <taxon>Mucoromycetes</taxon>
        <taxon>Mucorales</taxon>
        <taxon>Lichtheimiaceae</taxon>
        <taxon>Circinella</taxon>
    </lineage>
</organism>
<evidence type="ECO:0008006" key="13">
    <source>
        <dbReference type="Google" id="ProtNLM"/>
    </source>
</evidence>
<dbReference type="PANTHER" id="PTHR46507:SF4">
    <property type="entry name" value="SSX FAMILY MEMBER 2 INTERACTING PROTEIN"/>
    <property type="match status" value="1"/>
</dbReference>
<evidence type="ECO:0000313" key="11">
    <source>
        <dbReference type="EMBL" id="KAG2225361.1"/>
    </source>
</evidence>
<dbReference type="OrthoDB" id="312015at2759"/>
<feature type="coiled-coil region" evidence="9">
    <location>
        <begin position="102"/>
        <end position="178"/>
    </location>
</feature>
<gene>
    <name evidence="11" type="ORF">INT45_005605</name>
</gene>
<sequence length="507" mass="59182">MDELVFELGGLEPPLSADLDLSNNNYNDINNDNNNNNNNTINTNEQNNEKEFCRSTNFDSAANYINMLLTAEGYPVPLQFKNNNEQDACKIVSCFEVILSDKKRLTQTIEEMNERIRKLEGTRDGLQTQLEKTNRELEDQKNETSLLRAKNESSLKALKKETGKHRLLNEELSKAKHNMQYMKTQYAHETRKHEQEQAKMRDRLYKLMDERHKTNVASMTINDPLPGIDAYEEPAVSDERAMYTDLLKKSSDREKRAQMENEGIRSILVDTYSTVAELLKRQVDNYKETFPAEMVRDDLPVLRLPFEIGGNEATKRVHDLLVRLREEWDRQIAKRKAFSEEDIIKKDQMIETLERSNDDLINAIEQCRIEYAQKANIYMRFAQGGFFDNINPQTIADLSDSESSVLEDTLEQTSRFKKLKQEAFSERRRATEAAIKLADERVKLSAERWAFEDMKRQLELQEIMADESPPPQEDTGTRRRTSYYQDQEPQERSNKRLRSWLGQAPHE</sequence>
<evidence type="ECO:0000256" key="9">
    <source>
        <dbReference type="SAM" id="Coils"/>
    </source>
</evidence>
<keyword evidence="12" id="KW-1185">Reference proteome</keyword>
<evidence type="ECO:0000256" key="2">
    <source>
        <dbReference type="ARBA" id="ARBA00004300"/>
    </source>
</evidence>
<name>A0A8H7SBV3_9FUNG</name>
<dbReference type="InterPro" id="IPR021622">
    <property type="entry name" value="Afadin/alpha-actinin-bd"/>
</dbReference>
<keyword evidence="5" id="KW-0130">Cell adhesion</keyword>
<dbReference type="GO" id="GO:0035735">
    <property type="term" value="P:intraciliary transport involved in cilium assembly"/>
    <property type="evidence" value="ECO:0007669"/>
    <property type="project" value="TreeGrafter"/>
</dbReference>
<evidence type="ECO:0000313" key="12">
    <source>
        <dbReference type="Proteomes" id="UP000646827"/>
    </source>
</evidence>
<evidence type="ECO:0000256" key="6">
    <source>
        <dbReference type="ARBA" id="ARBA00022949"/>
    </source>
</evidence>
<dbReference type="Pfam" id="PF11559">
    <property type="entry name" value="ADIP"/>
    <property type="match status" value="1"/>
</dbReference>
<dbReference type="PANTHER" id="PTHR46507">
    <property type="entry name" value="AFADIN- AND ALPHA-ACTININ-BINDING PROTEIN"/>
    <property type="match status" value="1"/>
</dbReference>
<dbReference type="GO" id="GO:0036064">
    <property type="term" value="C:ciliary basal body"/>
    <property type="evidence" value="ECO:0007669"/>
    <property type="project" value="TreeGrafter"/>
</dbReference>
<evidence type="ECO:0000256" key="4">
    <source>
        <dbReference type="ARBA" id="ARBA00022490"/>
    </source>
</evidence>
<comment type="subcellular location">
    <subcellularLocation>
        <location evidence="1">Cell junction</location>
    </subcellularLocation>
    <subcellularLocation>
        <location evidence="2">Cytoplasm</location>
        <location evidence="2">Cytoskeleton</location>
        <location evidence="2">Microtubule organizing center</location>
        <location evidence="2">Centrosome</location>
    </subcellularLocation>
</comment>
<evidence type="ECO:0000256" key="1">
    <source>
        <dbReference type="ARBA" id="ARBA00004282"/>
    </source>
</evidence>